<dbReference type="Proteomes" id="UP001154114">
    <property type="component" value="Chromosome 1"/>
</dbReference>
<feature type="region of interest" description="Disordered" evidence="1">
    <location>
        <begin position="497"/>
        <end position="533"/>
    </location>
</feature>
<organism evidence="2 3">
    <name type="scientific">Chrysodeixis includens</name>
    <name type="common">Soybean looper</name>
    <name type="synonym">Pseudoplusia includens</name>
    <dbReference type="NCBI Taxonomy" id="689277"/>
    <lineage>
        <taxon>Eukaryota</taxon>
        <taxon>Metazoa</taxon>
        <taxon>Ecdysozoa</taxon>
        <taxon>Arthropoda</taxon>
        <taxon>Hexapoda</taxon>
        <taxon>Insecta</taxon>
        <taxon>Pterygota</taxon>
        <taxon>Neoptera</taxon>
        <taxon>Endopterygota</taxon>
        <taxon>Lepidoptera</taxon>
        <taxon>Glossata</taxon>
        <taxon>Ditrysia</taxon>
        <taxon>Noctuoidea</taxon>
        <taxon>Noctuidae</taxon>
        <taxon>Plusiinae</taxon>
        <taxon>Chrysodeixis</taxon>
    </lineage>
</organism>
<proteinExistence type="predicted"/>
<protein>
    <submittedName>
        <fullName evidence="2">Uncharacterized protein</fullName>
    </submittedName>
</protein>
<dbReference type="EMBL" id="LR824004">
    <property type="protein sequence ID" value="CAH0577867.1"/>
    <property type="molecule type" value="Genomic_DNA"/>
</dbReference>
<sequence>MHPYGHANTQLHPPADNHMNTHNQPNITNDTLDDFICRQAKNYIDLLVSDRGSEAWQIVAVFALGPDLPILNLQSLAPQYMHPEAIIAKQRLEAVQNDPRNRDRDVSYYRISFFKQIIIQAEALIRAQTALNQQAQINLAQSKSLAELHDKMIKRFLGSGPPPNYPICNDGAPYYQYHSRQVPTYPYLNTPFAPHIYGWNHYVPATRCPPQNPYYARGPAILRRLPTIPEIPMAENPPQPDIMTRQAMPAPFPADCLQCRMAASNYFPPPARSLMTPVPQVTTTPQFATQYHLPENNEPQVIKEVIEDTVEVEVVDEEPSKKIAKIEKISPPICPPRPPRPKAPINFAPPPPTTVIDLRTENMPFYFSEVTKGMKPRIISEGAKGIKPCIISKDVKAIKPRIISEEATGIKPRFISEEAKAIKPRVISADAKGARPRVLSEDAKGIRPRVNSEVTKTEPPPNTKKITQEIKIPDEEIPEASATLRGDPWPNRYVIFPTNGQGKRPSSRKEDHSDLYVRSDSPTNRYGSVGKRKKSEDNNICIQLFNLW</sequence>
<reference evidence="2" key="1">
    <citation type="submission" date="2021-12" db="EMBL/GenBank/DDBJ databases">
        <authorList>
            <person name="King R."/>
        </authorList>
    </citation>
    <scope>NUCLEOTIDE SEQUENCE</scope>
</reference>
<feature type="region of interest" description="Disordered" evidence="1">
    <location>
        <begin position="1"/>
        <end position="26"/>
    </location>
</feature>
<accession>A0A9P0FSE1</accession>
<evidence type="ECO:0000313" key="3">
    <source>
        <dbReference type="Proteomes" id="UP001154114"/>
    </source>
</evidence>
<evidence type="ECO:0000256" key="1">
    <source>
        <dbReference type="SAM" id="MobiDB-lite"/>
    </source>
</evidence>
<feature type="compositionally biased region" description="Basic and acidic residues" evidence="1">
    <location>
        <begin position="507"/>
        <end position="517"/>
    </location>
</feature>
<name>A0A9P0FSE1_CHRIL</name>
<evidence type="ECO:0000313" key="2">
    <source>
        <dbReference type="EMBL" id="CAH0577867.1"/>
    </source>
</evidence>
<keyword evidence="3" id="KW-1185">Reference proteome</keyword>
<gene>
    <name evidence="2" type="ORF">CINC_LOCUS248</name>
</gene>
<dbReference type="AlphaFoldDB" id="A0A9P0FSE1"/>